<evidence type="ECO:0000313" key="1">
    <source>
        <dbReference type="EMBL" id="TKC14955.1"/>
    </source>
</evidence>
<dbReference type="NCBIfam" id="NF033679">
    <property type="entry name" value="DNRLRE_dom"/>
    <property type="match status" value="1"/>
</dbReference>
<keyword evidence="2" id="KW-1185">Reference proteome</keyword>
<comment type="caution">
    <text evidence="1">The sequence shown here is derived from an EMBL/GenBank/DDBJ whole genome shotgun (WGS) entry which is preliminary data.</text>
</comment>
<proteinExistence type="predicted"/>
<organism evidence="1 2">
    <name type="scientific">Robertmurraya kyonggiensis</name>
    <dbReference type="NCBI Taxonomy" id="1037680"/>
    <lineage>
        <taxon>Bacteria</taxon>
        <taxon>Bacillati</taxon>
        <taxon>Bacillota</taxon>
        <taxon>Bacilli</taxon>
        <taxon>Bacillales</taxon>
        <taxon>Bacillaceae</taxon>
        <taxon>Robertmurraya</taxon>
    </lineage>
</organism>
<dbReference type="AlphaFoldDB" id="A0A4U1CY17"/>
<dbReference type="EMBL" id="SWBM01000007">
    <property type="protein sequence ID" value="TKC14955.1"/>
    <property type="molecule type" value="Genomic_DNA"/>
</dbReference>
<protein>
    <submittedName>
        <fullName evidence="1">DNRLRE domain-containing protein</fullName>
    </submittedName>
</protein>
<sequence>MHLLNHQVLIYGFSSTNNSSPVNISLFKVSRDWNENEASWNYAKIYPSTAWTYKGGDYVTSNKLATVSGLTSPTNLDADIKQWNIPIHIIQNWRNDMSTNFGVIIMSDTETTNIYKKFISSEYTVDNKYKPLLKVTYSVPGPSTPSGESYSNGDGTGTGFVELSWPPMSGATGYKVWIFNGLEYESFDVGNSTNWSTLEKIFGQLNKKFLRVDLFCIKIN</sequence>
<evidence type="ECO:0000313" key="2">
    <source>
        <dbReference type="Proteomes" id="UP000307756"/>
    </source>
</evidence>
<reference evidence="1 2" key="1">
    <citation type="journal article" date="2011" name="J. Microbiol.">
        <title>Bacillus kyonggiensis sp. nov., isolated from soil of a lettuce field.</title>
        <authorList>
            <person name="Dong K."/>
            <person name="Lee S."/>
        </authorList>
    </citation>
    <scope>NUCLEOTIDE SEQUENCE [LARGE SCALE GENOMIC DNA]</scope>
    <source>
        <strain evidence="1 2">NB22</strain>
    </source>
</reference>
<name>A0A4U1CY17_9BACI</name>
<dbReference type="Proteomes" id="UP000307756">
    <property type="component" value="Unassembled WGS sequence"/>
</dbReference>
<accession>A0A4U1CY17</accession>
<gene>
    <name evidence="1" type="ORF">FA727_20850</name>
</gene>